<evidence type="ECO:0000313" key="2">
    <source>
        <dbReference type="Proteomes" id="UP000828251"/>
    </source>
</evidence>
<dbReference type="Proteomes" id="UP000828251">
    <property type="component" value="Unassembled WGS sequence"/>
</dbReference>
<name>A0A9D3ZSN9_9ROSI</name>
<protein>
    <submittedName>
        <fullName evidence="1">Uncharacterized protein</fullName>
    </submittedName>
</protein>
<gene>
    <name evidence="1" type="ORF">J1N35_030168</name>
</gene>
<dbReference type="AlphaFoldDB" id="A0A9D3ZSN9"/>
<dbReference type="EMBL" id="JAIQCV010000009">
    <property type="protein sequence ID" value="KAH1065181.1"/>
    <property type="molecule type" value="Genomic_DNA"/>
</dbReference>
<organism evidence="1 2">
    <name type="scientific">Gossypium stocksii</name>
    <dbReference type="NCBI Taxonomy" id="47602"/>
    <lineage>
        <taxon>Eukaryota</taxon>
        <taxon>Viridiplantae</taxon>
        <taxon>Streptophyta</taxon>
        <taxon>Embryophyta</taxon>
        <taxon>Tracheophyta</taxon>
        <taxon>Spermatophyta</taxon>
        <taxon>Magnoliopsida</taxon>
        <taxon>eudicotyledons</taxon>
        <taxon>Gunneridae</taxon>
        <taxon>Pentapetalae</taxon>
        <taxon>rosids</taxon>
        <taxon>malvids</taxon>
        <taxon>Malvales</taxon>
        <taxon>Malvaceae</taxon>
        <taxon>Malvoideae</taxon>
        <taxon>Gossypium</taxon>
    </lineage>
</organism>
<comment type="caution">
    <text evidence="1">The sequence shown here is derived from an EMBL/GenBank/DDBJ whole genome shotgun (WGS) entry which is preliminary data.</text>
</comment>
<accession>A0A9D3ZSN9</accession>
<evidence type="ECO:0000313" key="1">
    <source>
        <dbReference type="EMBL" id="KAH1065181.1"/>
    </source>
</evidence>
<sequence>MHWKGLWALFNFHGVVKDAFIQIKKSNDGRRLGFVDFQTSQMLIGQLTDSMVSSYWGIESE</sequence>
<keyword evidence="2" id="KW-1185">Reference proteome</keyword>
<reference evidence="1 2" key="1">
    <citation type="journal article" date="2021" name="Plant Biotechnol. J.">
        <title>Multi-omics assisted identification of the key and species-specific regulatory components of drought-tolerant mechanisms in Gossypium stocksii.</title>
        <authorList>
            <person name="Yu D."/>
            <person name="Ke L."/>
            <person name="Zhang D."/>
            <person name="Wu Y."/>
            <person name="Sun Y."/>
            <person name="Mei J."/>
            <person name="Sun J."/>
            <person name="Sun Y."/>
        </authorList>
    </citation>
    <scope>NUCLEOTIDE SEQUENCE [LARGE SCALE GENOMIC DNA]</scope>
    <source>
        <strain evidence="2">cv. E1</strain>
        <tissue evidence="1">Leaf</tissue>
    </source>
</reference>
<proteinExistence type="predicted"/>